<dbReference type="AlphaFoldDB" id="A0A4S8Q4Z7"/>
<comment type="caution">
    <text evidence="8">The sequence shown here is derived from an EMBL/GenBank/DDBJ whole genome shotgun (WGS) entry which is preliminary data.</text>
</comment>
<comment type="similarity">
    <text evidence="5">Belongs to the Omp25/RopB family.</text>
</comment>
<feature type="chain" id="PRO_5020472513" evidence="6">
    <location>
        <begin position="23"/>
        <end position="217"/>
    </location>
</feature>
<evidence type="ECO:0000256" key="1">
    <source>
        <dbReference type="ARBA" id="ARBA00004442"/>
    </source>
</evidence>
<keyword evidence="2 6" id="KW-0732">Signal</keyword>
<dbReference type="SUPFAM" id="SSF56925">
    <property type="entry name" value="OMPA-like"/>
    <property type="match status" value="1"/>
</dbReference>
<evidence type="ECO:0000259" key="7">
    <source>
        <dbReference type="Pfam" id="PF13505"/>
    </source>
</evidence>
<comment type="subcellular location">
    <subcellularLocation>
        <location evidence="1">Cell outer membrane</location>
    </subcellularLocation>
</comment>
<evidence type="ECO:0000256" key="4">
    <source>
        <dbReference type="ARBA" id="ARBA00023237"/>
    </source>
</evidence>
<dbReference type="InterPro" id="IPR011250">
    <property type="entry name" value="OMP/PagP_B-barrel"/>
</dbReference>
<dbReference type="Proteomes" id="UP000307378">
    <property type="component" value="Unassembled WGS sequence"/>
</dbReference>
<evidence type="ECO:0000256" key="6">
    <source>
        <dbReference type="SAM" id="SignalP"/>
    </source>
</evidence>
<gene>
    <name evidence="8" type="ORF">FAA86_03010</name>
</gene>
<evidence type="ECO:0000313" key="8">
    <source>
        <dbReference type="EMBL" id="THV39347.1"/>
    </source>
</evidence>
<evidence type="ECO:0000256" key="2">
    <source>
        <dbReference type="ARBA" id="ARBA00022729"/>
    </source>
</evidence>
<evidence type="ECO:0000313" key="9">
    <source>
        <dbReference type="Proteomes" id="UP000307378"/>
    </source>
</evidence>
<evidence type="ECO:0000256" key="5">
    <source>
        <dbReference type="ARBA" id="ARBA00038306"/>
    </source>
</evidence>
<sequence>MGILLRRFITMTLCMLATSALADDGTLLPAQEHTAAYDWSGAFVGVTGGYGWMDGLFEVTGYAPKTDSLNGRLPGVFAGVSTQFDNNLVLGLEGDLEYNVQDVTVTSAFGAFTGGADWQGSARVRLGYALDRLLVYATAGWAATHLEAEFIGVAEATGSFHGYTLGAGLDYAMTDRLFGRLDYRYNDFGSGELDFGPATVSSQLEQHTVKIGLGLKF</sequence>
<dbReference type="InterPro" id="IPR051692">
    <property type="entry name" value="OMP-like"/>
</dbReference>
<name>A0A4S8Q4Z7_9HYPH</name>
<dbReference type="EMBL" id="STGU01000001">
    <property type="protein sequence ID" value="THV39347.1"/>
    <property type="molecule type" value="Genomic_DNA"/>
</dbReference>
<dbReference type="GO" id="GO:0009279">
    <property type="term" value="C:cell outer membrane"/>
    <property type="evidence" value="ECO:0007669"/>
    <property type="project" value="UniProtKB-SubCell"/>
</dbReference>
<dbReference type="Gene3D" id="2.40.160.20">
    <property type="match status" value="1"/>
</dbReference>
<accession>A0A4S8Q4Z7</accession>
<reference evidence="8 9" key="1">
    <citation type="submission" date="2019-04" db="EMBL/GenBank/DDBJ databases">
        <title>genome sequence of strain W3.</title>
        <authorList>
            <person name="Gao J."/>
            <person name="Sun J."/>
        </authorList>
    </citation>
    <scope>NUCLEOTIDE SEQUENCE [LARGE SCALE GENOMIC DNA]</scope>
    <source>
        <strain evidence="8 9">W3</strain>
    </source>
</reference>
<keyword evidence="3" id="KW-0472">Membrane</keyword>
<dbReference type="Pfam" id="PF13505">
    <property type="entry name" value="OMP_b-brl"/>
    <property type="match status" value="1"/>
</dbReference>
<evidence type="ECO:0000256" key="3">
    <source>
        <dbReference type="ARBA" id="ARBA00023136"/>
    </source>
</evidence>
<dbReference type="InterPro" id="IPR027385">
    <property type="entry name" value="Beta-barrel_OMP"/>
</dbReference>
<feature type="domain" description="Outer membrane protein beta-barrel" evidence="7">
    <location>
        <begin position="29"/>
        <end position="217"/>
    </location>
</feature>
<feature type="signal peptide" evidence="6">
    <location>
        <begin position="1"/>
        <end position="22"/>
    </location>
</feature>
<dbReference type="PANTHER" id="PTHR34001:SF3">
    <property type="entry name" value="BLL7405 PROTEIN"/>
    <property type="match status" value="1"/>
</dbReference>
<proteinExistence type="inferred from homology"/>
<protein>
    <submittedName>
        <fullName evidence="8">Porin family protein</fullName>
    </submittedName>
</protein>
<keyword evidence="4" id="KW-0998">Cell outer membrane</keyword>
<dbReference type="PANTHER" id="PTHR34001">
    <property type="entry name" value="BLL7405 PROTEIN"/>
    <property type="match status" value="1"/>
</dbReference>
<organism evidence="8 9">
    <name type="scientific">Rhizobium rosettiformans W3</name>
    <dbReference type="NCBI Taxonomy" id="538378"/>
    <lineage>
        <taxon>Bacteria</taxon>
        <taxon>Pseudomonadati</taxon>
        <taxon>Pseudomonadota</taxon>
        <taxon>Alphaproteobacteria</taxon>
        <taxon>Hyphomicrobiales</taxon>
        <taxon>Rhizobiaceae</taxon>
        <taxon>Rhizobium/Agrobacterium group</taxon>
        <taxon>Rhizobium</taxon>
    </lineage>
</organism>